<dbReference type="InterPro" id="IPR000719">
    <property type="entry name" value="Prot_kinase_dom"/>
</dbReference>
<dbReference type="GeneID" id="34526285"/>
<dbReference type="GO" id="GO:0051321">
    <property type="term" value="P:meiotic cell cycle"/>
    <property type="evidence" value="ECO:0007669"/>
    <property type="project" value="EnsemblFungi"/>
</dbReference>
<evidence type="ECO:0000256" key="2">
    <source>
        <dbReference type="ARBA" id="ARBA00022741"/>
    </source>
</evidence>
<accession>J7R6V7</accession>
<dbReference type="EMBL" id="HE978318">
    <property type="protein sequence ID" value="CCK70585.1"/>
    <property type="molecule type" value="Genomic_DNA"/>
</dbReference>
<dbReference type="GO" id="GO:0060633">
    <property type="term" value="P:negative regulation of transcription initiation by RNA polymerase II"/>
    <property type="evidence" value="ECO:0007669"/>
    <property type="project" value="EnsemblFungi"/>
</dbReference>
<dbReference type="GO" id="GO:0004674">
    <property type="term" value="F:protein serine/threonine kinase activity"/>
    <property type="evidence" value="ECO:0007669"/>
    <property type="project" value="UniProtKB-KW"/>
</dbReference>
<keyword evidence="6" id="KW-1185">Reference proteome</keyword>
<dbReference type="GO" id="GO:0000086">
    <property type="term" value="P:G2/M transition of mitotic cell cycle"/>
    <property type="evidence" value="ECO:0007669"/>
    <property type="project" value="EnsemblFungi"/>
</dbReference>
<evidence type="ECO:0000256" key="1">
    <source>
        <dbReference type="ARBA" id="ARBA00022527"/>
    </source>
</evidence>
<evidence type="ECO:0000256" key="3">
    <source>
        <dbReference type="ARBA" id="ARBA00022840"/>
    </source>
</evidence>
<dbReference type="Proteomes" id="UP000006310">
    <property type="component" value="Chromosome 5"/>
</dbReference>
<dbReference type="Pfam" id="PF00069">
    <property type="entry name" value="Pkinase"/>
    <property type="match status" value="1"/>
</dbReference>
<evidence type="ECO:0000259" key="4">
    <source>
        <dbReference type="PROSITE" id="PS50011"/>
    </source>
</evidence>
<evidence type="ECO:0000313" key="5">
    <source>
        <dbReference type="EMBL" id="CCK70585.1"/>
    </source>
</evidence>
<name>J7R6V7_HUIN7</name>
<keyword evidence="2" id="KW-0547">Nucleotide-binding</keyword>
<gene>
    <name evidence="5" type="primary">KNAG0E03260</name>
    <name evidence="5" type="ordered locus">KNAG_0E03260</name>
</gene>
<dbReference type="RefSeq" id="XP_022464831.1">
    <property type="nucleotide sequence ID" value="XM_022608323.1"/>
</dbReference>
<evidence type="ECO:0000313" key="6">
    <source>
        <dbReference type="Proteomes" id="UP000006310"/>
    </source>
</evidence>
<dbReference type="Gene3D" id="1.10.510.10">
    <property type="entry name" value="Transferase(Phosphotransferase) domain 1"/>
    <property type="match status" value="1"/>
</dbReference>
<proteinExistence type="predicted"/>
<dbReference type="eggNOG" id="KOG0594">
    <property type="taxonomic scope" value="Eukaryota"/>
</dbReference>
<dbReference type="GO" id="GO:0005524">
    <property type="term" value="F:ATP binding"/>
    <property type="evidence" value="ECO:0007669"/>
    <property type="project" value="UniProtKB-KW"/>
</dbReference>
<keyword evidence="3" id="KW-0067">ATP-binding</keyword>
<organism evidence="5 6">
    <name type="scientific">Huiozyma naganishii (strain ATCC MYA-139 / BCRC 22969 / CBS 8797 / KCTC 17520 / NBRC 10181 / NCYC 3082 / Yp74L-3)</name>
    <name type="common">Yeast</name>
    <name type="synonym">Kazachstania naganishii</name>
    <dbReference type="NCBI Taxonomy" id="1071383"/>
    <lineage>
        <taxon>Eukaryota</taxon>
        <taxon>Fungi</taxon>
        <taxon>Dikarya</taxon>
        <taxon>Ascomycota</taxon>
        <taxon>Saccharomycotina</taxon>
        <taxon>Saccharomycetes</taxon>
        <taxon>Saccharomycetales</taxon>
        <taxon>Saccharomycetaceae</taxon>
        <taxon>Huiozyma</taxon>
    </lineage>
</organism>
<dbReference type="InterPro" id="IPR008271">
    <property type="entry name" value="Ser/Thr_kinase_AS"/>
</dbReference>
<sequence length="370" mass="42277">MVDLTQLETEERKLLKTTKLSRINKVGSCYVIKATAVDFVVPPHNPWRELEIMKKLCFGERIQCAQIIELLDHRRVHDELELLFPFYSLTLEDFMLSQYNFQGSRSKKQFNPYLLGTKSTESTPEFYYNGFDVNIYAADMFKQLCSGLQFIHSNGIIHRDLKPQNVMLTSISKPLQLKIIDFGISYDTTTEDKDEPPNEKVTDVSTCFYKAPELLFSVANYDYAVDIWALLVIISQWFQQGSSIVNYAPAFIDDGSAELENGSDIRLILTLFEKVGIPSVDLWPQVRDFGSASAFTGLFGSEGDGKYIKLLSAEEQHTRIIQNFPRLESLTDPKVKTMFLKCISGMMVLQSTERWTVSQLLDEINCVLQC</sequence>
<dbReference type="STRING" id="1071383.J7R6V7"/>
<reference evidence="5 6" key="1">
    <citation type="journal article" date="2011" name="Proc. Natl. Acad. Sci. U.S.A.">
        <title>Evolutionary erosion of yeast sex chromosomes by mating-type switching accidents.</title>
        <authorList>
            <person name="Gordon J.L."/>
            <person name="Armisen D."/>
            <person name="Proux-Wera E."/>
            <person name="Oheigeartaigh S.S."/>
            <person name="Byrne K.P."/>
            <person name="Wolfe K.H."/>
        </authorList>
    </citation>
    <scope>NUCLEOTIDE SEQUENCE [LARGE SCALE GENOMIC DNA]</scope>
    <source>
        <strain evidence="6">ATCC MYA-139 / BCRC 22969 / CBS 8797 / CCRC 22969 / KCTC 17520 / NBRC 10181 / NCYC 3082</strain>
    </source>
</reference>
<dbReference type="PROSITE" id="PS50011">
    <property type="entry name" value="PROTEIN_KINASE_DOM"/>
    <property type="match status" value="1"/>
</dbReference>
<dbReference type="PROSITE" id="PS00108">
    <property type="entry name" value="PROTEIN_KINASE_ST"/>
    <property type="match status" value="1"/>
</dbReference>
<keyword evidence="1" id="KW-0808">Transferase</keyword>
<dbReference type="SMART" id="SM00220">
    <property type="entry name" value="S_TKc"/>
    <property type="match status" value="1"/>
</dbReference>
<dbReference type="OrthoDB" id="413582at2759"/>
<dbReference type="HOGENOM" id="CLU_000288_181_1_1"/>
<dbReference type="OMA" id="SIDITHC"/>
<feature type="domain" description="Protein kinase" evidence="4">
    <location>
        <begin position="1"/>
        <end position="368"/>
    </location>
</feature>
<reference evidence="6" key="2">
    <citation type="submission" date="2012-08" db="EMBL/GenBank/DDBJ databases">
        <title>Genome sequence of Kazachstania naganishii.</title>
        <authorList>
            <person name="Gordon J.L."/>
            <person name="Armisen D."/>
            <person name="Proux-Wera E."/>
            <person name="OhEigeartaigh S.S."/>
            <person name="Byrne K.P."/>
            <person name="Wolfe K.H."/>
        </authorList>
    </citation>
    <scope>NUCLEOTIDE SEQUENCE [LARGE SCALE GENOMIC DNA]</scope>
    <source>
        <strain evidence="6">ATCC MYA-139 / BCRC 22969 / CBS 8797 / CCRC 22969 / KCTC 17520 / NBRC 10181 / NCYC 3082</strain>
    </source>
</reference>
<dbReference type="InterPro" id="IPR011009">
    <property type="entry name" value="Kinase-like_dom_sf"/>
</dbReference>
<dbReference type="AlphaFoldDB" id="J7R6V7"/>
<dbReference type="KEGG" id="kng:KNAG_0E03260"/>
<dbReference type="PANTHER" id="PTHR24055">
    <property type="entry name" value="MITOGEN-ACTIVATED PROTEIN KINASE"/>
    <property type="match status" value="1"/>
</dbReference>
<dbReference type="InterPro" id="IPR050117">
    <property type="entry name" value="MAPK"/>
</dbReference>
<protein>
    <recommendedName>
        <fullName evidence="4">Protein kinase domain-containing protein</fullName>
    </recommendedName>
</protein>
<keyword evidence="1" id="KW-0723">Serine/threonine-protein kinase</keyword>
<dbReference type="GO" id="GO:0005737">
    <property type="term" value="C:cytoplasm"/>
    <property type="evidence" value="ECO:0007669"/>
    <property type="project" value="EnsemblFungi"/>
</dbReference>
<keyword evidence="1" id="KW-0418">Kinase</keyword>
<dbReference type="GO" id="GO:0097472">
    <property type="term" value="F:cyclin-dependent protein kinase activity"/>
    <property type="evidence" value="ECO:0007669"/>
    <property type="project" value="EnsemblFungi"/>
</dbReference>
<dbReference type="SUPFAM" id="SSF56112">
    <property type="entry name" value="Protein kinase-like (PK-like)"/>
    <property type="match status" value="1"/>
</dbReference>